<dbReference type="PIRSF" id="PIRSF030820">
    <property type="entry name" value="UCP030820"/>
    <property type="match status" value="1"/>
</dbReference>
<dbReference type="EMBL" id="JAKLTN010000002">
    <property type="protein sequence ID" value="MCG2577606.1"/>
    <property type="molecule type" value="Genomic_DNA"/>
</dbReference>
<dbReference type="Proteomes" id="UP001165384">
    <property type="component" value="Unassembled WGS sequence"/>
</dbReference>
<accession>A0ABS9K346</accession>
<organism evidence="1 2">
    <name type="scientific">Dechloromonas hankyongensis</name>
    <dbReference type="NCBI Taxonomy" id="2908002"/>
    <lineage>
        <taxon>Bacteria</taxon>
        <taxon>Pseudomonadati</taxon>
        <taxon>Pseudomonadota</taxon>
        <taxon>Betaproteobacteria</taxon>
        <taxon>Rhodocyclales</taxon>
        <taxon>Azonexaceae</taxon>
        <taxon>Dechloromonas</taxon>
    </lineage>
</organism>
<reference evidence="1" key="1">
    <citation type="submission" date="2022-01" db="EMBL/GenBank/DDBJ databases">
        <authorList>
            <person name="Jo J.-H."/>
            <person name="Im W.-T."/>
        </authorList>
    </citation>
    <scope>NUCLEOTIDE SEQUENCE</scope>
    <source>
        <strain evidence="1">XY25</strain>
    </source>
</reference>
<evidence type="ECO:0000313" key="1">
    <source>
        <dbReference type="EMBL" id="MCG2577606.1"/>
    </source>
</evidence>
<gene>
    <name evidence="1" type="ORF">LZ012_11440</name>
</gene>
<comment type="caution">
    <text evidence="1">The sequence shown here is derived from an EMBL/GenBank/DDBJ whole genome shotgun (WGS) entry which is preliminary data.</text>
</comment>
<name>A0ABS9K346_9RHOO</name>
<keyword evidence="2" id="KW-1185">Reference proteome</keyword>
<proteinExistence type="predicted"/>
<dbReference type="InterPro" id="IPR008318">
    <property type="entry name" value="UCP030820"/>
</dbReference>
<dbReference type="RefSeq" id="WP_275710887.1">
    <property type="nucleotide sequence ID" value="NZ_JAKLTN010000002.1"/>
</dbReference>
<sequence>MKQIIEDGRIVEDAWLAWDEADAALIDLPATAKGRILPLPTYVEHAERLLASGARLGVLIGPDDAPETVLPYLEQLALVAIRFPSFADGRGYSVGRLLRSRYGFTGQLRAVGDILRDQLYFLNHCGFNAFELRQDQDLREALAAFRDYAWQPNTLTR</sequence>
<protein>
    <submittedName>
        <fullName evidence="1">DUF934 domain-containing protein</fullName>
    </submittedName>
</protein>
<evidence type="ECO:0000313" key="2">
    <source>
        <dbReference type="Proteomes" id="UP001165384"/>
    </source>
</evidence>
<dbReference type="Pfam" id="PF06073">
    <property type="entry name" value="DUF934"/>
    <property type="match status" value="1"/>
</dbReference>